<dbReference type="Proteomes" id="UP000237246">
    <property type="component" value="Unassembled WGS sequence"/>
</dbReference>
<evidence type="ECO:0000313" key="1">
    <source>
        <dbReference type="EMBL" id="POI27898.1"/>
    </source>
</evidence>
<proteinExistence type="predicted"/>
<keyword evidence="2" id="KW-1185">Reference proteome</keyword>
<comment type="caution">
    <text evidence="1">The sequence shown here is derived from an EMBL/GenBank/DDBJ whole genome shotgun (WGS) entry which is preliminary data.</text>
</comment>
<name>A0A2P4SUW6_BAMTH</name>
<protein>
    <submittedName>
        <fullName evidence="1">Uncharacterized protein</fullName>
    </submittedName>
</protein>
<gene>
    <name evidence="1" type="ORF">CIB84_008351</name>
</gene>
<sequence>MERDDSIGTVSGIHLTYLPPL</sequence>
<accession>A0A2P4SUW6</accession>
<organism evidence="1 2">
    <name type="scientific">Bambusicola thoracicus</name>
    <name type="common">Chinese bamboo-partridge</name>
    <name type="synonym">Perdix thoracica</name>
    <dbReference type="NCBI Taxonomy" id="9083"/>
    <lineage>
        <taxon>Eukaryota</taxon>
        <taxon>Metazoa</taxon>
        <taxon>Chordata</taxon>
        <taxon>Craniata</taxon>
        <taxon>Vertebrata</taxon>
        <taxon>Euteleostomi</taxon>
        <taxon>Archelosauria</taxon>
        <taxon>Archosauria</taxon>
        <taxon>Dinosauria</taxon>
        <taxon>Saurischia</taxon>
        <taxon>Theropoda</taxon>
        <taxon>Coelurosauria</taxon>
        <taxon>Aves</taxon>
        <taxon>Neognathae</taxon>
        <taxon>Galloanserae</taxon>
        <taxon>Galliformes</taxon>
        <taxon>Phasianidae</taxon>
        <taxon>Perdicinae</taxon>
        <taxon>Bambusicola</taxon>
    </lineage>
</organism>
<reference evidence="1 2" key="1">
    <citation type="submission" date="2018-01" db="EMBL/GenBank/DDBJ databases">
        <title>Comparison of the Chinese Bamboo Partridge and Red Junglefowl genome sequences highlights the importance of demography in genome evolution.</title>
        <authorList>
            <person name="Tiley G.P."/>
            <person name="Kimball R.T."/>
            <person name="Braun E.L."/>
            <person name="Burleigh J.G."/>
        </authorList>
    </citation>
    <scope>NUCLEOTIDE SEQUENCE [LARGE SCALE GENOMIC DNA]</scope>
    <source>
        <strain evidence="1">RTK389</strain>
        <tissue evidence="1">Blood</tissue>
    </source>
</reference>
<evidence type="ECO:0000313" key="2">
    <source>
        <dbReference type="Proteomes" id="UP000237246"/>
    </source>
</evidence>
<dbReference type="AlphaFoldDB" id="A0A2P4SUW6"/>
<dbReference type="EMBL" id="PPHD01021727">
    <property type="protein sequence ID" value="POI27898.1"/>
    <property type="molecule type" value="Genomic_DNA"/>
</dbReference>